<evidence type="ECO:0000256" key="3">
    <source>
        <dbReference type="ARBA" id="ARBA00013194"/>
    </source>
</evidence>
<evidence type="ECO:0000256" key="4">
    <source>
        <dbReference type="ARBA" id="ARBA00023110"/>
    </source>
</evidence>
<evidence type="ECO:0000256" key="7">
    <source>
        <dbReference type="SAM" id="SignalP"/>
    </source>
</evidence>
<keyword evidence="7" id="KW-0732">Signal</keyword>
<evidence type="ECO:0000256" key="5">
    <source>
        <dbReference type="ARBA" id="ARBA00023235"/>
    </source>
</evidence>
<dbReference type="GO" id="GO:0003755">
    <property type="term" value="F:peptidyl-prolyl cis-trans isomerase activity"/>
    <property type="evidence" value="ECO:0007669"/>
    <property type="project" value="UniProtKB-KW"/>
</dbReference>
<comment type="catalytic activity">
    <reaction evidence="1 6">
        <text>[protein]-peptidylproline (omega=180) = [protein]-peptidylproline (omega=0)</text>
        <dbReference type="Rhea" id="RHEA:16237"/>
        <dbReference type="Rhea" id="RHEA-COMP:10747"/>
        <dbReference type="Rhea" id="RHEA-COMP:10748"/>
        <dbReference type="ChEBI" id="CHEBI:83833"/>
        <dbReference type="ChEBI" id="CHEBI:83834"/>
        <dbReference type="EC" id="5.2.1.8"/>
    </reaction>
</comment>
<evidence type="ECO:0000256" key="1">
    <source>
        <dbReference type="ARBA" id="ARBA00000971"/>
    </source>
</evidence>
<organism evidence="9">
    <name type="scientific">uncultured Dysgonomonas sp</name>
    <dbReference type="NCBI Taxonomy" id="206096"/>
    <lineage>
        <taxon>Bacteria</taxon>
        <taxon>Pseudomonadati</taxon>
        <taxon>Bacteroidota</taxon>
        <taxon>Bacteroidia</taxon>
        <taxon>Bacteroidales</taxon>
        <taxon>Dysgonomonadaceae</taxon>
        <taxon>Dysgonomonas</taxon>
        <taxon>environmental samples</taxon>
    </lineage>
</organism>
<comment type="similarity">
    <text evidence="2">Belongs to the FKBP-type PPIase family.</text>
</comment>
<keyword evidence="5 6" id="KW-0413">Isomerase</keyword>
<dbReference type="PROSITE" id="PS50059">
    <property type="entry name" value="FKBP_PPIASE"/>
    <property type="match status" value="1"/>
</dbReference>
<dbReference type="Pfam" id="PF01346">
    <property type="entry name" value="FKBP_N"/>
    <property type="match status" value="1"/>
</dbReference>
<dbReference type="PROSITE" id="PS51257">
    <property type="entry name" value="PROKAR_LIPOPROTEIN"/>
    <property type="match status" value="1"/>
</dbReference>
<dbReference type="RefSeq" id="WP_296942997.1">
    <property type="nucleotide sequence ID" value="NZ_LT599032.1"/>
</dbReference>
<dbReference type="GO" id="GO:0006457">
    <property type="term" value="P:protein folding"/>
    <property type="evidence" value="ECO:0007669"/>
    <property type="project" value="InterPro"/>
</dbReference>
<feature type="domain" description="PPIase FKBP-type" evidence="8">
    <location>
        <begin position="251"/>
        <end position="336"/>
    </location>
</feature>
<reference evidence="9" key="1">
    <citation type="submission" date="2016-04" db="EMBL/GenBank/DDBJ databases">
        <authorList>
            <person name="Evans L.H."/>
            <person name="Alamgir A."/>
            <person name="Owens N."/>
            <person name="Weber N.D."/>
            <person name="Virtaneva K."/>
            <person name="Barbian K."/>
            <person name="Babar A."/>
            <person name="Rosenke K."/>
        </authorList>
    </citation>
    <scope>NUCLEOTIDE SEQUENCE</scope>
    <source>
        <strain evidence="9">86-1</strain>
    </source>
</reference>
<evidence type="ECO:0000259" key="8">
    <source>
        <dbReference type="PROSITE" id="PS50059"/>
    </source>
</evidence>
<feature type="signal peptide" evidence="7">
    <location>
        <begin position="1"/>
        <end position="19"/>
    </location>
</feature>
<dbReference type="EC" id="5.2.1.8" evidence="3 6"/>
<accession>A0A212JYQ9</accession>
<dbReference type="SUPFAM" id="SSF54534">
    <property type="entry name" value="FKBP-like"/>
    <property type="match status" value="1"/>
</dbReference>
<feature type="chain" id="PRO_5012962305" description="peptidylprolyl isomerase" evidence="7">
    <location>
        <begin position="20"/>
        <end position="338"/>
    </location>
</feature>
<dbReference type="InterPro" id="IPR036944">
    <property type="entry name" value="PPIase_FKBP_N_sf"/>
</dbReference>
<name>A0A212JYQ9_9BACT</name>
<dbReference type="InterPro" id="IPR001179">
    <property type="entry name" value="PPIase_FKBP_dom"/>
</dbReference>
<dbReference type="FunFam" id="3.10.50.40:FF:000006">
    <property type="entry name" value="Peptidyl-prolyl cis-trans isomerase"/>
    <property type="match status" value="1"/>
</dbReference>
<dbReference type="InterPro" id="IPR000774">
    <property type="entry name" value="PPIase_FKBP_N"/>
</dbReference>
<protein>
    <recommendedName>
        <fullName evidence="3 6">peptidylprolyl isomerase</fullName>
        <ecNumber evidence="3 6">5.2.1.8</ecNumber>
    </recommendedName>
</protein>
<evidence type="ECO:0000256" key="2">
    <source>
        <dbReference type="ARBA" id="ARBA00006577"/>
    </source>
</evidence>
<sequence length="338" mass="37038">MKKIQVVALGAFVAVGALFTSCGGSVSSDASLKTENDTISYAFGASLYDQGLSMHLQQLGVVSDTTGLTAFYKRQIEAEQDSFKKDSLQKVMKHKLDSTVKVNERNIAEFLKGLKESIDAPDSKSAYYAGISVGGQISKQMFPNLINQMYGPDSKEKINSSAFIAAMATAMKKGKFAVNDPASLFQVKMQEVQAKAQARQEEELKKQYTPQIEAGQKFLDENKAKEGVVTLPDGLQYKIVKEGTGAKPTATDVVKVHYHGTLLDGTVFDSSVDRKEPATFNVSAVIKGWTEVLQLMPVGSKWQVYIPYDLAYGAQDRGTIKPFSTLIFDIELLDIEKK</sequence>
<evidence type="ECO:0000313" key="9">
    <source>
        <dbReference type="EMBL" id="SBW04543.1"/>
    </source>
</evidence>
<dbReference type="EMBL" id="FLUM01000003">
    <property type="protein sequence ID" value="SBW04543.1"/>
    <property type="molecule type" value="Genomic_DNA"/>
</dbReference>
<dbReference type="AlphaFoldDB" id="A0A212JYQ9"/>
<evidence type="ECO:0000256" key="6">
    <source>
        <dbReference type="PROSITE-ProRule" id="PRU00277"/>
    </source>
</evidence>
<dbReference type="Gene3D" id="1.10.287.460">
    <property type="entry name" value="Peptidyl-prolyl cis-trans isomerase, FKBP-type, N-terminal domain"/>
    <property type="match status" value="1"/>
</dbReference>
<dbReference type="PANTHER" id="PTHR43811:SF19">
    <property type="entry name" value="39 KDA FK506-BINDING NUCLEAR PROTEIN"/>
    <property type="match status" value="1"/>
</dbReference>
<dbReference type="Gene3D" id="3.10.50.40">
    <property type="match status" value="1"/>
</dbReference>
<gene>
    <name evidence="9" type="ORF">KL86DYS1_30869</name>
</gene>
<dbReference type="InterPro" id="IPR046357">
    <property type="entry name" value="PPIase_dom_sf"/>
</dbReference>
<dbReference type="Pfam" id="PF00254">
    <property type="entry name" value="FKBP_C"/>
    <property type="match status" value="1"/>
</dbReference>
<proteinExistence type="inferred from homology"/>
<keyword evidence="4 6" id="KW-0697">Rotamase</keyword>
<dbReference type="PANTHER" id="PTHR43811">
    <property type="entry name" value="FKBP-TYPE PEPTIDYL-PROLYL CIS-TRANS ISOMERASE FKPA"/>
    <property type="match status" value="1"/>
</dbReference>